<evidence type="ECO:0000313" key="13">
    <source>
        <dbReference type="EMBL" id="MDC8011179.1"/>
    </source>
</evidence>
<dbReference type="PROSITE" id="PS52016">
    <property type="entry name" value="TONB_DEPENDENT_REC_3"/>
    <property type="match status" value="1"/>
</dbReference>
<proteinExistence type="inferred from homology"/>
<dbReference type="RefSeq" id="WP_263543052.1">
    <property type="nucleotide sequence ID" value="NZ_JAOVZO020000001.1"/>
</dbReference>
<comment type="similarity">
    <text evidence="8 9">Belongs to the TonB-dependent receptor family.</text>
</comment>
<keyword evidence="7 8" id="KW-0998">Cell outer membrane</keyword>
<dbReference type="AlphaFoldDB" id="A0A9X3YGF4"/>
<feature type="domain" description="TonB-dependent receptor plug" evidence="12">
    <location>
        <begin position="62"/>
        <end position="174"/>
    </location>
</feature>
<evidence type="ECO:0000256" key="9">
    <source>
        <dbReference type="RuleBase" id="RU003357"/>
    </source>
</evidence>
<evidence type="ECO:0000313" key="14">
    <source>
        <dbReference type="Proteomes" id="UP001139971"/>
    </source>
</evidence>
<comment type="caution">
    <text evidence="13">The sequence shown here is derived from an EMBL/GenBank/DDBJ whole genome shotgun (WGS) entry which is preliminary data.</text>
</comment>
<accession>A0A9X3YGF4</accession>
<feature type="chain" id="PRO_5040864681" evidence="10">
    <location>
        <begin position="27"/>
        <end position="909"/>
    </location>
</feature>
<keyword evidence="14" id="KW-1185">Reference proteome</keyword>
<keyword evidence="3 8" id="KW-1134">Transmembrane beta strand</keyword>
<dbReference type="InterPro" id="IPR039426">
    <property type="entry name" value="TonB-dep_rcpt-like"/>
</dbReference>
<comment type="subcellular location">
    <subcellularLocation>
        <location evidence="1 8">Cell outer membrane</location>
        <topology evidence="1 8">Multi-pass membrane protein</topology>
    </subcellularLocation>
</comment>
<evidence type="ECO:0000256" key="10">
    <source>
        <dbReference type="SAM" id="SignalP"/>
    </source>
</evidence>
<name>A0A9X3YGF4_9GAMM</name>
<dbReference type="Pfam" id="PF07715">
    <property type="entry name" value="Plug"/>
    <property type="match status" value="1"/>
</dbReference>
<sequence length="909" mass="97007">MSCKRNRLTVAVGALLSLGAVPASFAQSADAASPAEAAETASLEAVVVTGSHIKRAQISGVGPVTVIDAEAIERSGAISVENILQRMPASAGFAGNQTNAYWADNGYGTTQVNLRGLGINRTLVLLNGRRVVNGGTGANSSVDLNTIPVALIERIEVLKDGASAIYGADAVAGVVNIITKKKFDGLQTSIRYGETFKGDGAEKAADVAWGKTGDAYTAMASINYAESGTVNMASRAPCALGEDGGKLVCVGSSSTIGGRAILADGRRVNFNQDPNGDGDFYETYSPGKHNFNSNPYLNAVNPLKRVSVGAFGTLDVDENTSLFAELMYTHRDSNQLATPGALGVYRPINIAADHPTNPTGQNLLLQRRRLLEAGVREFYQEVDTTRVVFGAQGRIGTGWDWTTAINFGRNTGTDGSTAVADLDRVARTLDTSVCSNAAGAAIPCADYLGYGDVTQAVLDYILFTTRDKGGNEQKSWTANLSGELFELPAGWVGMATGLEVRQEKGWRNPDPRTVAGIANTNQQDPIAGDYVAKEAYVEFAVPLLMDSPFARSLTLNAAGRYSNYDLFGNDTNYKLGLDWEITPSLKARANVASAFRIPNVPELFGGVSEGNLTTTDPCSGWSAMPASSTVAQNCRASGVPVGYTQLGNTVLTTVGGNADLQPEDAKTLTAGIVWTPQFAPDLTVTLDYFNVKIDNAIQRIDGSTKLSVCYNTPGLSSVFCGPAHFTRNAQTGEIEFLSSQPLNTASERMSGIDLGVLYEFASVDDWKATLSWDVSYLKNYDVRPFDGADEIRYAGKITGGRGSFAKWRSLAALTAQRGAWSGSWSVQYIGSADDINALPGDIGERAPSLAYHNVQVKYEVNEALDVAIGVDNLFDKKAPFIQSYTDANTDTMTYDLLGRRWNVKANFRW</sequence>
<dbReference type="PANTHER" id="PTHR47234">
    <property type="match status" value="1"/>
</dbReference>
<keyword evidence="13" id="KW-0675">Receptor</keyword>
<evidence type="ECO:0000259" key="11">
    <source>
        <dbReference type="Pfam" id="PF00593"/>
    </source>
</evidence>
<dbReference type="InterPro" id="IPR012910">
    <property type="entry name" value="Plug_dom"/>
</dbReference>
<evidence type="ECO:0000256" key="4">
    <source>
        <dbReference type="ARBA" id="ARBA00022692"/>
    </source>
</evidence>
<feature type="signal peptide" evidence="10">
    <location>
        <begin position="1"/>
        <end position="26"/>
    </location>
</feature>
<evidence type="ECO:0000256" key="6">
    <source>
        <dbReference type="ARBA" id="ARBA00023136"/>
    </source>
</evidence>
<organism evidence="13 14">
    <name type="scientific">Tahibacter soli</name>
    <dbReference type="NCBI Taxonomy" id="2983605"/>
    <lineage>
        <taxon>Bacteria</taxon>
        <taxon>Pseudomonadati</taxon>
        <taxon>Pseudomonadota</taxon>
        <taxon>Gammaproteobacteria</taxon>
        <taxon>Lysobacterales</taxon>
        <taxon>Rhodanobacteraceae</taxon>
        <taxon>Tahibacter</taxon>
    </lineage>
</organism>
<keyword evidence="6 8" id="KW-0472">Membrane</keyword>
<evidence type="ECO:0000256" key="7">
    <source>
        <dbReference type="ARBA" id="ARBA00023237"/>
    </source>
</evidence>
<dbReference type="Gene3D" id="2.170.130.10">
    <property type="entry name" value="TonB-dependent receptor, plug domain"/>
    <property type="match status" value="1"/>
</dbReference>
<dbReference type="InterPro" id="IPR036942">
    <property type="entry name" value="Beta-barrel_TonB_sf"/>
</dbReference>
<evidence type="ECO:0000256" key="8">
    <source>
        <dbReference type="PROSITE-ProRule" id="PRU01360"/>
    </source>
</evidence>
<gene>
    <name evidence="13" type="ORF">OD750_001320</name>
</gene>
<dbReference type="Gene3D" id="2.40.170.20">
    <property type="entry name" value="TonB-dependent receptor, beta-barrel domain"/>
    <property type="match status" value="1"/>
</dbReference>
<feature type="domain" description="TonB-dependent receptor-like beta-barrel" evidence="11">
    <location>
        <begin position="380"/>
        <end position="873"/>
    </location>
</feature>
<evidence type="ECO:0000259" key="12">
    <source>
        <dbReference type="Pfam" id="PF07715"/>
    </source>
</evidence>
<dbReference type="EMBL" id="JAOVZO020000001">
    <property type="protein sequence ID" value="MDC8011179.1"/>
    <property type="molecule type" value="Genomic_DNA"/>
</dbReference>
<evidence type="ECO:0000256" key="1">
    <source>
        <dbReference type="ARBA" id="ARBA00004571"/>
    </source>
</evidence>
<keyword evidence="10" id="KW-0732">Signal</keyword>
<evidence type="ECO:0000256" key="2">
    <source>
        <dbReference type="ARBA" id="ARBA00022448"/>
    </source>
</evidence>
<protein>
    <submittedName>
        <fullName evidence="13">TonB-dependent receptor</fullName>
    </submittedName>
</protein>
<keyword evidence="5 9" id="KW-0798">TonB box</keyword>
<evidence type="ECO:0000256" key="3">
    <source>
        <dbReference type="ARBA" id="ARBA00022452"/>
    </source>
</evidence>
<evidence type="ECO:0000256" key="5">
    <source>
        <dbReference type="ARBA" id="ARBA00023077"/>
    </source>
</evidence>
<keyword evidence="4 8" id="KW-0812">Transmembrane</keyword>
<keyword evidence="2 8" id="KW-0813">Transport</keyword>
<dbReference type="CDD" id="cd01347">
    <property type="entry name" value="ligand_gated_channel"/>
    <property type="match status" value="1"/>
</dbReference>
<dbReference type="GO" id="GO:0009279">
    <property type="term" value="C:cell outer membrane"/>
    <property type="evidence" value="ECO:0007669"/>
    <property type="project" value="UniProtKB-SubCell"/>
</dbReference>
<dbReference type="PANTHER" id="PTHR47234:SF2">
    <property type="entry name" value="TONB-DEPENDENT RECEPTOR"/>
    <property type="match status" value="1"/>
</dbReference>
<reference evidence="13" key="1">
    <citation type="submission" date="2023-02" db="EMBL/GenBank/DDBJ databases">
        <title>Tahibacter soli sp. nov. isolated from soil.</title>
        <authorList>
            <person name="Baek J.H."/>
            <person name="Lee J.K."/>
            <person name="Choi D.G."/>
            <person name="Jeon C.O."/>
        </authorList>
    </citation>
    <scope>NUCLEOTIDE SEQUENCE</scope>
    <source>
        <strain evidence="13">BL</strain>
    </source>
</reference>
<dbReference type="Proteomes" id="UP001139971">
    <property type="component" value="Unassembled WGS sequence"/>
</dbReference>
<dbReference type="InterPro" id="IPR000531">
    <property type="entry name" value="Beta-barrel_TonB"/>
</dbReference>
<dbReference type="SUPFAM" id="SSF56935">
    <property type="entry name" value="Porins"/>
    <property type="match status" value="1"/>
</dbReference>
<dbReference type="InterPro" id="IPR037066">
    <property type="entry name" value="Plug_dom_sf"/>
</dbReference>
<dbReference type="Pfam" id="PF00593">
    <property type="entry name" value="TonB_dep_Rec_b-barrel"/>
    <property type="match status" value="1"/>
</dbReference>